<keyword evidence="1" id="KW-1133">Transmembrane helix</keyword>
<reference evidence="3" key="1">
    <citation type="submission" date="2016-01" db="EMBL/GenBank/DDBJ databases">
        <authorList>
            <person name="Mitreva M."/>
            <person name="Pepin K.H."/>
            <person name="Mihindukulasuriya K.A."/>
            <person name="Fulton R."/>
            <person name="Fronick C."/>
            <person name="O'Laughlin M."/>
            <person name="Miner T."/>
            <person name="Herter B."/>
            <person name="Rosa B.A."/>
            <person name="Cordes M."/>
            <person name="Tomlinson C."/>
            <person name="Wollam A."/>
            <person name="Palsikar V.B."/>
            <person name="Mardis E.R."/>
            <person name="Wilson R.K."/>
        </authorList>
    </citation>
    <scope>NUCLEOTIDE SEQUENCE [LARGE SCALE GENOMIC DNA]</scope>
    <source>
        <strain evidence="3">CMW8396</strain>
    </source>
</reference>
<keyword evidence="1" id="KW-0472">Membrane</keyword>
<feature type="transmembrane region" description="Helical" evidence="1">
    <location>
        <begin position="203"/>
        <end position="225"/>
    </location>
</feature>
<feature type="transmembrane region" description="Helical" evidence="1">
    <location>
        <begin position="12"/>
        <end position="38"/>
    </location>
</feature>
<feature type="transmembrane region" description="Helical" evidence="1">
    <location>
        <begin position="93"/>
        <end position="112"/>
    </location>
</feature>
<dbReference type="AlphaFoldDB" id="A0A133NEM0"/>
<dbReference type="STRING" id="134605.HMPREF3206_00922"/>
<accession>A0A133NEM0</accession>
<dbReference type="PANTHER" id="PTHR37308">
    <property type="entry name" value="INTEGRAL MEMBRANE PROTEIN"/>
    <property type="match status" value="1"/>
</dbReference>
<gene>
    <name evidence="2" type="ORF">HMPREF3206_00922</name>
</gene>
<dbReference type="Pfam" id="PF04018">
    <property type="entry name" value="VCA0040-like"/>
    <property type="match status" value="1"/>
</dbReference>
<evidence type="ECO:0008006" key="4">
    <source>
        <dbReference type="Google" id="ProtNLM"/>
    </source>
</evidence>
<keyword evidence="3" id="KW-1185">Reference proteome</keyword>
<dbReference type="PANTHER" id="PTHR37308:SF1">
    <property type="entry name" value="POLYPRENYL-PHOSPHATE TRANSPORTER"/>
    <property type="match status" value="1"/>
</dbReference>
<feature type="transmembrane region" description="Helical" evidence="1">
    <location>
        <begin position="58"/>
        <end position="81"/>
    </location>
</feature>
<feature type="transmembrane region" description="Helical" evidence="1">
    <location>
        <begin position="232"/>
        <end position="251"/>
    </location>
</feature>
<dbReference type="EMBL" id="LRPX01000040">
    <property type="protein sequence ID" value="KXA14703.1"/>
    <property type="molecule type" value="Genomic_DNA"/>
</dbReference>
<keyword evidence="1" id="KW-0812">Transmembrane</keyword>
<protein>
    <recommendedName>
        <fullName evidence="4">DUF368 domain-containing protein</fullName>
    </recommendedName>
</protein>
<name>A0A133NEM0_9FUSO</name>
<feature type="transmembrane region" description="Helical" evidence="1">
    <location>
        <begin position="159"/>
        <end position="183"/>
    </location>
</feature>
<dbReference type="Proteomes" id="UP000070617">
    <property type="component" value="Unassembled WGS sequence"/>
</dbReference>
<organism evidence="2 3">
    <name type="scientific">Fusobacterium equinum</name>
    <dbReference type="NCBI Taxonomy" id="134605"/>
    <lineage>
        <taxon>Bacteria</taxon>
        <taxon>Fusobacteriati</taxon>
        <taxon>Fusobacteriota</taxon>
        <taxon>Fusobacteriia</taxon>
        <taxon>Fusobacteriales</taxon>
        <taxon>Fusobacteriaceae</taxon>
        <taxon>Fusobacterium</taxon>
    </lineage>
</organism>
<dbReference type="PATRIC" id="fig|134605.3.peg.919"/>
<evidence type="ECO:0000313" key="3">
    <source>
        <dbReference type="Proteomes" id="UP000070617"/>
    </source>
</evidence>
<dbReference type="InterPro" id="IPR007163">
    <property type="entry name" value="VCA0040-like"/>
</dbReference>
<sequence length="253" mass="28414">MDRRDKVIENIIKGLAVGVANIIPGVSGGTVAVLLGIYERLTDAIGNFFLVSFQKKKEYFIFLFQIMIGAVLGVLLFAKLIEFSIQNYPKGTASFFSLCILPSLFYIVKPYQKTKKNMFLFLLGALFLGFFMLLSFFFKKETGAEMPPVSLISFSYGMRLFFCGLIAAGAMIIPGISGSLLLLVLGEYYHILSFILHMQMIPLLYLAMGVALGLVLFSKAIHWLLHKEKEKTMFFIAGIVFMSIFQIWTSLPM</sequence>
<evidence type="ECO:0000256" key="1">
    <source>
        <dbReference type="SAM" id="Phobius"/>
    </source>
</evidence>
<evidence type="ECO:0000313" key="2">
    <source>
        <dbReference type="EMBL" id="KXA14703.1"/>
    </source>
</evidence>
<comment type="caution">
    <text evidence="2">The sequence shown here is derived from an EMBL/GenBank/DDBJ whole genome shotgun (WGS) entry which is preliminary data.</text>
</comment>
<proteinExistence type="predicted"/>
<feature type="transmembrane region" description="Helical" evidence="1">
    <location>
        <begin position="118"/>
        <end position="138"/>
    </location>
</feature>